<dbReference type="PANTHER" id="PTHR44936:SF10">
    <property type="entry name" value="SENSOR PROTEIN RSTB"/>
    <property type="match status" value="1"/>
</dbReference>
<protein>
    <recommendedName>
        <fullName evidence="2">histidine kinase</fullName>
        <ecNumber evidence="2">2.7.13.3</ecNumber>
    </recommendedName>
</protein>
<dbReference type="CDD" id="cd00075">
    <property type="entry name" value="HATPase"/>
    <property type="match status" value="1"/>
</dbReference>
<proteinExistence type="predicted"/>
<evidence type="ECO:0000256" key="3">
    <source>
        <dbReference type="ARBA" id="ARBA00022679"/>
    </source>
</evidence>
<dbReference type="SUPFAM" id="SSF55781">
    <property type="entry name" value="GAF domain-like"/>
    <property type="match status" value="2"/>
</dbReference>
<comment type="caution">
    <text evidence="8">The sequence shown here is derived from an EMBL/GenBank/DDBJ whole genome shotgun (WGS) entry which is preliminary data.</text>
</comment>
<comment type="catalytic activity">
    <reaction evidence="1">
        <text>ATP + protein L-histidine = ADP + protein N-phospho-L-histidine.</text>
        <dbReference type="EC" id="2.7.13.3"/>
    </reaction>
</comment>
<dbReference type="EC" id="2.7.13.3" evidence="2"/>
<dbReference type="InterPro" id="IPR050980">
    <property type="entry name" value="2C_sensor_his_kinase"/>
</dbReference>
<dbReference type="SUPFAM" id="SSF55874">
    <property type="entry name" value="ATPase domain of HSP90 chaperone/DNA topoisomerase II/histidine kinase"/>
    <property type="match status" value="1"/>
</dbReference>
<dbReference type="OrthoDB" id="327291at2157"/>
<evidence type="ECO:0000313" key="8">
    <source>
        <dbReference type="EMBL" id="TQQ79447.1"/>
    </source>
</evidence>
<keyword evidence="6" id="KW-0067">ATP-binding</keyword>
<dbReference type="SMART" id="SM00387">
    <property type="entry name" value="HATPase_c"/>
    <property type="match status" value="1"/>
</dbReference>
<evidence type="ECO:0000313" key="9">
    <source>
        <dbReference type="Proteomes" id="UP000315385"/>
    </source>
</evidence>
<gene>
    <name evidence="8" type="ORF">EWF95_10530</name>
</gene>
<name>A0A544QLH5_9EURY</name>
<sequence length="797" mass="86056">MEPTERIETLYELSLAITPAETLEATASTALSAYLDELSCSVGAVFERNEAGEYRRLGGAVGTDDPLYAAAERRLRGWATDDNASREPLPIVGAVDDDDDNDGHYHLFELPDFGVLLLGRRGEPLDESVRNGLAPLNEQLATACTTKQVKTTLSDARRRFEGLFTTITEPMVSVVITETGCEISRSNEPFTKTFGSATAAEPGVEPTEPTADSDTELTREIEARLRDGHPVTEAVRRRTTTGAGEFLLRGVPVTTAAGQEVFLLYVDITEERHQRRLLESLYERSEAILTSGDQATARERTVETAVSVLDATVAEIHRYDRATDTLQPAATTADEPVFSTDSDGEILWETYGGTHTQIESLSAADRSLRCADGAVESALLLPLGDHGVVIIGDDQPAAFDDTALQVGQLLAAFGRIALTRTERAASLEAIQSIMQDAVRADTVSEMVETVVDRLPTATNFPTAGIWASDPATEQLIPIGSTGRAAEIIGEHPTFEPGNSIAWEAFAAGETRLVSDVQDHPEVYNADSVIRSEVITPIGDFGVLIPAAMRPQNITVADRKIAETLASSLETSIELIENRRELRLLEAVIDRVLRHNLRTDLSVIKSRIQQIAETCDDDSLTEQMLAHAERLEATAENARTMRSVVQSRGQRQEVSVERVIEDAIAAAPEPPDSVEIAVDIDPTPSVVAHPKLSTAIAHLIENAIDHGVADGGTIRVTATTDDEQAVITVADDGPGIPRNELAVIDQAEESALNHASGVGLWLIDRIVAYSDGRLSFEAKNGTTARISLHRAQSDGTET</sequence>
<dbReference type="SMART" id="SM00065">
    <property type="entry name" value="GAF"/>
    <property type="match status" value="2"/>
</dbReference>
<dbReference type="Gene3D" id="3.30.565.10">
    <property type="entry name" value="Histidine kinase-like ATPase, C-terminal domain"/>
    <property type="match status" value="1"/>
</dbReference>
<keyword evidence="4" id="KW-0547">Nucleotide-binding</keyword>
<dbReference type="GO" id="GO:0004673">
    <property type="term" value="F:protein histidine kinase activity"/>
    <property type="evidence" value="ECO:0007669"/>
    <property type="project" value="UniProtKB-EC"/>
</dbReference>
<dbReference type="Pfam" id="PF02518">
    <property type="entry name" value="HATPase_c"/>
    <property type="match status" value="1"/>
</dbReference>
<evidence type="ECO:0000256" key="1">
    <source>
        <dbReference type="ARBA" id="ARBA00000085"/>
    </source>
</evidence>
<evidence type="ECO:0000256" key="2">
    <source>
        <dbReference type="ARBA" id="ARBA00012438"/>
    </source>
</evidence>
<dbReference type="GO" id="GO:0005524">
    <property type="term" value="F:ATP binding"/>
    <property type="evidence" value="ECO:0007669"/>
    <property type="project" value="UniProtKB-KW"/>
</dbReference>
<dbReference type="PANTHER" id="PTHR44936">
    <property type="entry name" value="SENSOR PROTEIN CREC"/>
    <property type="match status" value="1"/>
</dbReference>
<evidence type="ECO:0000259" key="7">
    <source>
        <dbReference type="PROSITE" id="PS50109"/>
    </source>
</evidence>
<dbReference type="InterPro" id="IPR003018">
    <property type="entry name" value="GAF"/>
</dbReference>
<dbReference type="Pfam" id="PF13185">
    <property type="entry name" value="GAF_2"/>
    <property type="match status" value="1"/>
</dbReference>
<evidence type="ECO:0000256" key="5">
    <source>
        <dbReference type="ARBA" id="ARBA00022777"/>
    </source>
</evidence>
<dbReference type="InterPro" id="IPR003594">
    <property type="entry name" value="HATPase_dom"/>
</dbReference>
<dbReference type="PROSITE" id="PS50109">
    <property type="entry name" value="HIS_KIN"/>
    <property type="match status" value="1"/>
</dbReference>
<evidence type="ECO:0000256" key="6">
    <source>
        <dbReference type="ARBA" id="ARBA00022840"/>
    </source>
</evidence>
<dbReference type="InterPro" id="IPR005467">
    <property type="entry name" value="His_kinase_dom"/>
</dbReference>
<evidence type="ECO:0000256" key="4">
    <source>
        <dbReference type="ARBA" id="ARBA00022741"/>
    </source>
</evidence>
<accession>A0A544QLH5</accession>
<dbReference type="AlphaFoldDB" id="A0A544QLH5"/>
<dbReference type="RefSeq" id="WP_142444037.1">
    <property type="nucleotide sequence ID" value="NZ_SESI01000003.1"/>
</dbReference>
<dbReference type="EMBL" id="SESI01000003">
    <property type="protein sequence ID" value="TQQ79447.1"/>
    <property type="molecule type" value="Genomic_DNA"/>
</dbReference>
<dbReference type="InterPro" id="IPR036890">
    <property type="entry name" value="HATPase_C_sf"/>
</dbReference>
<dbReference type="Proteomes" id="UP000315385">
    <property type="component" value="Unassembled WGS sequence"/>
</dbReference>
<keyword evidence="5" id="KW-0418">Kinase</keyword>
<keyword evidence="3" id="KW-0808">Transferase</keyword>
<dbReference type="InterPro" id="IPR029016">
    <property type="entry name" value="GAF-like_dom_sf"/>
</dbReference>
<dbReference type="Gene3D" id="3.30.450.40">
    <property type="match status" value="2"/>
</dbReference>
<organism evidence="8 9">
    <name type="scientific">Halonotius roseus</name>
    <dbReference type="NCBI Taxonomy" id="2511997"/>
    <lineage>
        <taxon>Archaea</taxon>
        <taxon>Methanobacteriati</taxon>
        <taxon>Methanobacteriota</taxon>
        <taxon>Stenosarchaea group</taxon>
        <taxon>Halobacteria</taxon>
        <taxon>Halobacteriales</taxon>
        <taxon>Haloferacaceae</taxon>
        <taxon>Halonotius</taxon>
    </lineage>
</organism>
<feature type="domain" description="Histidine kinase" evidence="7">
    <location>
        <begin position="591"/>
        <end position="791"/>
    </location>
</feature>
<keyword evidence="9" id="KW-1185">Reference proteome</keyword>
<reference evidence="8 9" key="1">
    <citation type="submission" date="2019-02" db="EMBL/GenBank/DDBJ databases">
        <title>Halonotius sp. a new haloqrchaeon isolated from saline water.</title>
        <authorList>
            <person name="Duran-Viseras A."/>
            <person name="Sanchez-Porro C."/>
            <person name="Ventosa A."/>
        </authorList>
    </citation>
    <scope>NUCLEOTIDE SEQUENCE [LARGE SCALE GENOMIC DNA]</scope>
    <source>
        <strain evidence="8 9">F9-27</strain>
    </source>
</reference>